<protein>
    <recommendedName>
        <fullName evidence="9">Acetylglutamate kinase</fullName>
        <ecNumber evidence="9">2.7.2.8</ecNumber>
    </recommendedName>
    <alternativeName>
        <fullName evidence="9">N-acetyl-L-glutamate 5-phosphotransferase</fullName>
    </alternativeName>
    <alternativeName>
        <fullName evidence="9">NAG kinase</fullName>
        <shortName evidence="9">NAGK</shortName>
    </alternativeName>
</protein>
<dbReference type="PRINTS" id="PR00474">
    <property type="entry name" value="GLU5KINASE"/>
</dbReference>
<dbReference type="PANTHER" id="PTHR23342">
    <property type="entry name" value="N-ACETYLGLUTAMATE SYNTHASE"/>
    <property type="match status" value="1"/>
</dbReference>
<comment type="subcellular location">
    <subcellularLocation>
        <location evidence="9">Cytoplasm</location>
    </subcellularLocation>
</comment>
<keyword evidence="3 9" id="KW-0028">Amino-acid biosynthesis</keyword>
<dbReference type="GO" id="GO:0042450">
    <property type="term" value="P:L-arginine biosynthetic process via ornithine"/>
    <property type="evidence" value="ECO:0007669"/>
    <property type="project" value="UniProtKB-UniRule"/>
</dbReference>
<dbReference type="InterPro" id="IPR001048">
    <property type="entry name" value="Asp/Glu/Uridylate_kinase"/>
</dbReference>
<evidence type="ECO:0000256" key="4">
    <source>
        <dbReference type="ARBA" id="ARBA00022679"/>
    </source>
</evidence>
<evidence type="ECO:0000313" key="11">
    <source>
        <dbReference type="EMBL" id="RNB92627.1"/>
    </source>
</evidence>
<dbReference type="InterPro" id="IPR037528">
    <property type="entry name" value="ArgB"/>
</dbReference>
<evidence type="ECO:0000256" key="3">
    <source>
        <dbReference type="ARBA" id="ARBA00022605"/>
    </source>
</evidence>
<evidence type="ECO:0000256" key="8">
    <source>
        <dbReference type="ARBA" id="ARBA00048141"/>
    </source>
</evidence>
<dbReference type="UniPathway" id="UPA00068">
    <property type="reaction ID" value="UER00107"/>
</dbReference>
<dbReference type="InterPro" id="IPR004662">
    <property type="entry name" value="AcgluKinase_fam"/>
</dbReference>
<feature type="binding site" evidence="9">
    <location>
        <begin position="41"/>
        <end position="42"/>
    </location>
    <ligand>
        <name>substrate</name>
    </ligand>
</feature>
<evidence type="ECO:0000256" key="1">
    <source>
        <dbReference type="ARBA" id="ARBA00004828"/>
    </source>
</evidence>
<feature type="domain" description="Aspartate/glutamate/uridylate kinase" evidence="10">
    <location>
        <begin position="4"/>
        <end position="238"/>
    </location>
</feature>
<evidence type="ECO:0000259" key="10">
    <source>
        <dbReference type="Pfam" id="PF00696"/>
    </source>
</evidence>
<dbReference type="NCBIfam" id="TIGR00761">
    <property type="entry name" value="argB"/>
    <property type="match status" value="1"/>
</dbReference>
<comment type="function">
    <text evidence="9">Catalyzes the ATP-dependent phosphorylation of N-acetyl-L-glutamate.</text>
</comment>
<dbReference type="InterPro" id="IPR036393">
    <property type="entry name" value="AceGlu_kinase-like_sf"/>
</dbReference>
<dbReference type="InterPro" id="IPR001057">
    <property type="entry name" value="Glu/AcGlu_kinase"/>
</dbReference>
<feature type="binding site" evidence="9">
    <location>
        <position position="63"/>
    </location>
    <ligand>
        <name>substrate</name>
    </ligand>
</feature>
<proteinExistence type="inferred from homology"/>
<dbReference type="GO" id="GO:0003991">
    <property type="term" value="F:acetylglutamate kinase activity"/>
    <property type="evidence" value="ECO:0007669"/>
    <property type="project" value="UniProtKB-UniRule"/>
</dbReference>
<keyword evidence="7 9" id="KW-0067">ATP-binding</keyword>
<evidence type="ECO:0000256" key="5">
    <source>
        <dbReference type="ARBA" id="ARBA00022741"/>
    </source>
</evidence>
<dbReference type="Gene3D" id="3.40.1160.10">
    <property type="entry name" value="Acetylglutamate kinase-like"/>
    <property type="match status" value="1"/>
</dbReference>
<dbReference type="Pfam" id="PF00696">
    <property type="entry name" value="AA_kinase"/>
    <property type="match status" value="1"/>
</dbReference>
<comment type="pathway">
    <text evidence="1 9">Amino-acid biosynthesis; L-arginine biosynthesis; N(2)-acetyl-L-ornithine from L-glutamate: step 2/4.</text>
</comment>
<dbReference type="CDD" id="cd04238">
    <property type="entry name" value="AAK_NAGK-like"/>
    <property type="match status" value="1"/>
</dbReference>
<keyword evidence="4 9" id="KW-0808">Transferase</keyword>
<evidence type="ECO:0000256" key="9">
    <source>
        <dbReference type="HAMAP-Rule" id="MF_00082"/>
    </source>
</evidence>
<comment type="similarity">
    <text evidence="9">Belongs to the acetylglutamate kinase family. ArgB subfamily.</text>
</comment>
<dbReference type="Proteomes" id="UP000271031">
    <property type="component" value="Unassembled WGS sequence"/>
</dbReference>
<accession>A0A3M8E059</accession>
<dbReference type="RefSeq" id="WP_122915884.1">
    <property type="nucleotide sequence ID" value="NZ_RHHQ01000002.1"/>
</dbReference>
<dbReference type="FunFam" id="3.40.1160.10:FF:000004">
    <property type="entry name" value="Acetylglutamate kinase"/>
    <property type="match status" value="1"/>
</dbReference>
<comment type="caution">
    <text evidence="11">The sequence shown here is derived from an EMBL/GenBank/DDBJ whole genome shotgun (WGS) entry which is preliminary data.</text>
</comment>
<dbReference type="GO" id="GO:0005524">
    <property type="term" value="F:ATP binding"/>
    <property type="evidence" value="ECO:0007669"/>
    <property type="project" value="UniProtKB-UniRule"/>
</dbReference>
<dbReference type="PIRSF" id="PIRSF000728">
    <property type="entry name" value="NAGK"/>
    <property type="match status" value="1"/>
</dbReference>
<evidence type="ECO:0000256" key="7">
    <source>
        <dbReference type="ARBA" id="ARBA00022840"/>
    </source>
</evidence>
<keyword evidence="5 9" id="KW-0547">Nucleotide-binding</keyword>
<dbReference type="HAMAP" id="MF_00082">
    <property type="entry name" value="ArgB"/>
    <property type="match status" value="1"/>
</dbReference>
<sequence length="261" mass="27057">MASLIVLKCGGSTMEELPDEFFATIAKLKQDGKQVVIVHGGGPAINDLLKKLAIEPQFIDGLRVTCEDTMQAVEMVLAGSINKFLVRRVQQAGGKAWGMSGQDAGVIIAQKTVKPLGLVGEIEQVNKEPILAVLAAGCIPVLAPLGIAADGSTVFNINADVAAGAIAAALSADKLMMITDVPGILETQEDGTKTVKAEADSEEIKQMINSGVIYGGMIPKVTSALDALGQGVKEVVICKGTVEDLLKAFANEKTGTSIKGA</sequence>
<dbReference type="GO" id="GO:0005737">
    <property type="term" value="C:cytoplasm"/>
    <property type="evidence" value="ECO:0007669"/>
    <property type="project" value="UniProtKB-SubCell"/>
</dbReference>
<dbReference type="OrthoDB" id="9803155at2"/>
<evidence type="ECO:0000256" key="2">
    <source>
        <dbReference type="ARBA" id="ARBA00022571"/>
    </source>
</evidence>
<reference evidence="11 12" key="1">
    <citation type="submission" date="2018-10" db="EMBL/GenBank/DDBJ databases">
        <title>Phylogenomics of Brevibacillus.</title>
        <authorList>
            <person name="Dunlap C."/>
        </authorList>
    </citation>
    <scope>NUCLEOTIDE SEQUENCE [LARGE SCALE GENOMIC DNA]</scope>
    <source>
        <strain evidence="11 12">JCM 15716</strain>
    </source>
</reference>
<dbReference type="AlphaFoldDB" id="A0A3M8E059"/>
<feature type="binding site" evidence="9">
    <location>
        <position position="156"/>
    </location>
    <ligand>
        <name>substrate</name>
    </ligand>
</feature>
<feature type="site" description="Transition state stabilizer" evidence="9">
    <location>
        <position position="220"/>
    </location>
</feature>
<keyword evidence="12" id="KW-1185">Reference proteome</keyword>
<keyword evidence="9" id="KW-0963">Cytoplasm</keyword>
<dbReference type="EMBL" id="RHHQ01000002">
    <property type="protein sequence ID" value="RNB92627.1"/>
    <property type="molecule type" value="Genomic_DNA"/>
</dbReference>
<organism evidence="11 12">
    <name type="scientific">Brevibacillus fluminis</name>
    <dbReference type="NCBI Taxonomy" id="511487"/>
    <lineage>
        <taxon>Bacteria</taxon>
        <taxon>Bacillati</taxon>
        <taxon>Bacillota</taxon>
        <taxon>Bacilli</taxon>
        <taxon>Bacillales</taxon>
        <taxon>Paenibacillaceae</taxon>
        <taxon>Brevibacillus</taxon>
    </lineage>
</organism>
<dbReference type="SUPFAM" id="SSF53633">
    <property type="entry name" value="Carbamate kinase-like"/>
    <property type="match status" value="1"/>
</dbReference>
<dbReference type="PANTHER" id="PTHR23342:SF0">
    <property type="entry name" value="N-ACETYLGLUTAMATE SYNTHASE, MITOCHONDRIAL"/>
    <property type="match status" value="1"/>
</dbReference>
<keyword evidence="2 9" id="KW-0055">Arginine biosynthesis</keyword>
<feature type="site" description="Transition state stabilizer" evidence="9">
    <location>
        <position position="8"/>
    </location>
</feature>
<dbReference type="EC" id="2.7.2.8" evidence="9"/>
<evidence type="ECO:0000313" key="12">
    <source>
        <dbReference type="Proteomes" id="UP000271031"/>
    </source>
</evidence>
<evidence type="ECO:0000256" key="6">
    <source>
        <dbReference type="ARBA" id="ARBA00022777"/>
    </source>
</evidence>
<comment type="catalytic activity">
    <reaction evidence="8 9">
        <text>N-acetyl-L-glutamate + ATP = N-acetyl-L-glutamyl 5-phosphate + ADP</text>
        <dbReference type="Rhea" id="RHEA:14629"/>
        <dbReference type="ChEBI" id="CHEBI:30616"/>
        <dbReference type="ChEBI" id="CHEBI:44337"/>
        <dbReference type="ChEBI" id="CHEBI:57936"/>
        <dbReference type="ChEBI" id="CHEBI:456216"/>
        <dbReference type="EC" id="2.7.2.8"/>
    </reaction>
</comment>
<name>A0A3M8E059_9BACL</name>
<gene>
    <name evidence="9 11" type="primary">argB</name>
    <name evidence="11" type="ORF">EDM56_00310</name>
</gene>
<keyword evidence="6 9" id="KW-0418">Kinase</keyword>